<name>A0A6J5KUQ8_9CAUD</name>
<sequence>MALDKPSQQYPKSSGSFHSMMPLILPDPSINGAVFDQLLNNRGIRFIHKMAAPCPNMKSLLDNNHDPECPFCDQSQILYVEEKEIWGALSGNSLEKLFEIQGVWEVGTAVITFPAEYEDGTQADFNVFDQLMCPDFQVRLSDLKEYNGLPVTSTKYPIQKIVNITSVSAGALKNYVQDVDFTLVDGEIEWIVGMEPSYNNIEEIGEVLSITYVANPVYNVLQTLHELRVTQELVNGVKTARRLPQQVLVKRDFLFKADNK</sequence>
<accession>A0A6J5KUQ8</accession>
<protein>
    <submittedName>
        <fullName evidence="1">Uncharacterized protein</fullName>
    </submittedName>
</protein>
<reference evidence="1" key="1">
    <citation type="submission" date="2020-04" db="EMBL/GenBank/DDBJ databases">
        <authorList>
            <person name="Chiriac C."/>
            <person name="Salcher M."/>
            <person name="Ghai R."/>
            <person name="Kavagutti S V."/>
        </authorList>
    </citation>
    <scope>NUCLEOTIDE SEQUENCE</scope>
</reference>
<gene>
    <name evidence="1" type="ORF">UFOVP53_209</name>
</gene>
<evidence type="ECO:0000313" key="1">
    <source>
        <dbReference type="EMBL" id="CAB4125721.1"/>
    </source>
</evidence>
<proteinExistence type="predicted"/>
<organism evidence="1">
    <name type="scientific">uncultured Caudovirales phage</name>
    <dbReference type="NCBI Taxonomy" id="2100421"/>
    <lineage>
        <taxon>Viruses</taxon>
        <taxon>Duplodnaviria</taxon>
        <taxon>Heunggongvirae</taxon>
        <taxon>Uroviricota</taxon>
        <taxon>Caudoviricetes</taxon>
        <taxon>Peduoviridae</taxon>
        <taxon>Maltschvirus</taxon>
        <taxon>Maltschvirus maltsch</taxon>
    </lineage>
</organism>
<dbReference type="EMBL" id="LR796189">
    <property type="protein sequence ID" value="CAB4125721.1"/>
    <property type="molecule type" value="Genomic_DNA"/>
</dbReference>